<evidence type="ECO:0000313" key="3">
    <source>
        <dbReference type="EMBL" id="CCH74127.1"/>
    </source>
</evidence>
<dbReference type="AlphaFoldDB" id="W6JYB4"/>
<feature type="compositionally biased region" description="Basic and acidic residues" evidence="1">
    <location>
        <begin position="27"/>
        <end position="36"/>
    </location>
</feature>
<comment type="caution">
    <text evidence="3">The sequence shown here is derived from an EMBL/GenBank/DDBJ whole genome shotgun (WGS) entry which is preliminary data.</text>
</comment>
<dbReference type="InterPro" id="IPR002733">
    <property type="entry name" value="AMMECR1_domain"/>
</dbReference>
<dbReference type="Gene3D" id="3.30.700.20">
    <property type="entry name" value="Hypothetical protein ph0010, domain 1"/>
    <property type="match status" value="1"/>
</dbReference>
<keyword evidence="4" id="KW-1185">Reference proteome</keyword>
<dbReference type="STRING" id="1193182.BN11_390007"/>
<dbReference type="NCBIfam" id="TIGR04335">
    <property type="entry name" value="AmmeMemoSam_A"/>
    <property type="match status" value="1"/>
</dbReference>
<dbReference type="PANTHER" id="PTHR13016:SF0">
    <property type="entry name" value="AMME SYNDROME CANDIDATE GENE 1 PROTEIN"/>
    <property type="match status" value="1"/>
</dbReference>
<protein>
    <recommendedName>
        <fullName evidence="2">AMMECR1 domain-containing protein</fullName>
    </recommendedName>
</protein>
<dbReference type="InterPro" id="IPR027623">
    <property type="entry name" value="AmmeMemoSam_A"/>
</dbReference>
<name>W6JYB4_9MICO</name>
<dbReference type="Gene3D" id="3.30.1490.150">
    <property type="entry name" value="Hypothetical protein ph0010, domain 2"/>
    <property type="match status" value="1"/>
</dbReference>
<feature type="domain" description="AMMECR1" evidence="2">
    <location>
        <begin position="37"/>
        <end position="230"/>
    </location>
</feature>
<dbReference type="PANTHER" id="PTHR13016">
    <property type="entry name" value="AMMECR1 HOMOLOG"/>
    <property type="match status" value="1"/>
</dbReference>
<proteinExistence type="predicted"/>
<reference evidence="3 4" key="1">
    <citation type="journal article" date="2013" name="ISME J.">
        <title>A metabolic model for members of the genus Tetrasphaera involved in enhanced biological phosphorus removal.</title>
        <authorList>
            <person name="Kristiansen R."/>
            <person name="Nguyen H.T.T."/>
            <person name="Saunders A.M."/>
            <person name="Nielsen J.L."/>
            <person name="Wimmer R."/>
            <person name="Le V.Q."/>
            <person name="McIlroy S.J."/>
            <person name="Petrovski S."/>
            <person name="Seviour R.J."/>
            <person name="Calteau A."/>
            <person name="Nielsen K.L."/>
            <person name="Nielsen P.H."/>
        </authorList>
    </citation>
    <scope>NUCLEOTIDE SEQUENCE [LARGE SCALE GENOMIC DNA]</scope>
    <source>
        <strain evidence="3 4">Ben110</strain>
    </source>
</reference>
<evidence type="ECO:0000259" key="2">
    <source>
        <dbReference type="PROSITE" id="PS51112"/>
    </source>
</evidence>
<accession>W6JYB4</accession>
<dbReference type="InterPro" id="IPR023473">
    <property type="entry name" value="AMMECR1"/>
</dbReference>
<dbReference type="SUPFAM" id="SSF143447">
    <property type="entry name" value="AMMECR1-like"/>
    <property type="match status" value="1"/>
</dbReference>
<dbReference type="OrthoDB" id="9785549at2"/>
<dbReference type="NCBIfam" id="TIGR00296">
    <property type="entry name" value="TIGR00296 family protein"/>
    <property type="match status" value="1"/>
</dbReference>
<dbReference type="EMBL" id="CAJA01000323">
    <property type="protein sequence ID" value="CCH74127.1"/>
    <property type="molecule type" value="Genomic_DNA"/>
</dbReference>
<organism evidence="3 4">
    <name type="scientific">Nostocoides australiense Ben110</name>
    <dbReference type="NCBI Taxonomy" id="1193182"/>
    <lineage>
        <taxon>Bacteria</taxon>
        <taxon>Bacillati</taxon>
        <taxon>Actinomycetota</taxon>
        <taxon>Actinomycetes</taxon>
        <taxon>Micrococcales</taxon>
        <taxon>Intrasporangiaceae</taxon>
        <taxon>Nostocoides</taxon>
    </lineage>
</organism>
<dbReference type="InterPro" id="IPR036071">
    <property type="entry name" value="AMMECR1_dom_sf"/>
</dbReference>
<dbReference type="Pfam" id="PF01871">
    <property type="entry name" value="AMMECR1"/>
    <property type="match status" value="1"/>
</dbReference>
<dbReference type="InterPro" id="IPR027485">
    <property type="entry name" value="AMMECR1_N"/>
</dbReference>
<feature type="region of interest" description="Disordered" evidence="1">
    <location>
        <begin position="1"/>
        <end position="36"/>
    </location>
</feature>
<evidence type="ECO:0000313" key="4">
    <source>
        <dbReference type="Proteomes" id="UP000035763"/>
    </source>
</evidence>
<gene>
    <name evidence="3" type="ORF">BN11_390007</name>
</gene>
<sequence>MTRGRSGDGRSAPSRHEGRAISTGSNRHLDEGESTSRRGEVLIALARDAIARELGMGATGAADAAPGGAVDRLPEALERALEEPGACFVTLHTRGRLHGCIGSIKPRRSLREDVESNARSAAFRDRRFPPLTREDLGETTIEVSLLSPMEPVAVSGEAEALRALRPGVDGVLFEAGGHRATFLPQVWASLPDPRAFLQQLRRKAGLPQNYWSDDVILHRYTVTAFDEAAS</sequence>
<dbReference type="PROSITE" id="PS51112">
    <property type="entry name" value="AMMECR1"/>
    <property type="match status" value="1"/>
</dbReference>
<feature type="compositionally biased region" description="Basic and acidic residues" evidence="1">
    <location>
        <begin position="1"/>
        <end position="19"/>
    </location>
</feature>
<evidence type="ECO:0000256" key="1">
    <source>
        <dbReference type="SAM" id="MobiDB-lite"/>
    </source>
</evidence>
<dbReference type="Proteomes" id="UP000035763">
    <property type="component" value="Unassembled WGS sequence"/>
</dbReference>